<sequence>MPSYESEVYKRSLSDMQSPSTPTKRPCVPTIDTSHPAEFLAKDRSTSSSYPTCPIDVYNKNYPLSCMQTPEHLRNFQVQLDSIPYKFCTDSSVSEIEDDLAITLKPVSNVKESGSHHPSQALRIVGNCQLFPTKQIQAPPSPEQEEFVSSEEGRLDVSVPSPIAPMELVDMMSCYSRLPSSLQAFMFLKFMKNCDRQTLRLLNEQCNLSLKRDLIASLPDTLVDKVLQCLDIRSFLNALLVCKNWESIFRSHVSFWYYQFVKNHFLVDKKDWQLVFPNKQPPPFLRNEDIPMDMYPCIFKRHYLHRQRWLRPKQKPLRLSFPRHVHAGHFVTFLQLQGDRVITSSDDASMNIYDVNTGNLVVQLLGHRGGVWAVQVFGDTLISGSVDKTIRVWDMRTGKCTHLFRGHTSTVRCLQILLPVKTIKKGRVTYEPEFPCIVSGSRDSTVRIWKLPQPNDPPYIAPEDVNPSVAEQSNPYHIRTLSGHTGSVHSIAGYGDILVSGSYDFTVRVWRASTGECLNHFRGHKAYIYSVLYDPTRNLCFSGSLDKTIRIWDIKNNVCLHTLEGHTDLVVFLNLQADKLISGALDSTIREWDINSAKCEKVLSANSGPISCMQNDECKVVSGNNGSLKLWDLRTGKLVRTLLSDMTIISQVCYDETRCVAAVQRDNQSFIEVLVYRDN</sequence>
<dbReference type="EMBL" id="KE651166">
    <property type="protein sequence ID" value="EEB07082.1"/>
    <property type="molecule type" value="Genomic_DNA"/>
</dbReference>
<dbReference type="PROSITE" id="PS00678">
    <property type="entry name" value="WD_REPEATS_1"/>
    <property type="match status" value="2"/>
</dbReference>
<feature type="repeat" description="WD" evidence="3">
    <location>
        <begin position="428"/>
        <end position="451"/>
    </location>
</feature>
<dbReference type="SMART" id="SM00256">
    <property type="entry name" value="FBOX"/>
    <property type="match status" value="1"/>
</dbReference>
<dbReference type="Gene3D" id="2.130.10.10">
    <property type="entry name" value="YVTN repeat-like/Quinoprotein amine dehydrogenase"/>
    <property type="match status" value="1"/>
</dbReference>
<dbReference type="OMA" id="KTTKIWF"/>
<dbReference type="SMART" id="SM00320">
    <property type="entry name" value="WD40"/>
    <property type="match status" value="7"/>
</dbReference>
<feature type="repeat" description="WD" evidence="3">
    <location>
        <begin position="521"/>
        <end position="562"/>
    </location>
</feature>
<dbReference type="VEuPathDB" id="FungiDB:SJAG_02162"/>
<dbReference type="InterPro" id="IPR001810">
    <property type="entry name" value="F-box_dom"/>
</dbReference>
<dbReference type="InterPro" id="IPR001680">
    <property type="entry name" value="WD40_rpt"/>
</dbReference>
<keyword evidence="2" id="KW-0677">Repeat</keyword>
<dbReference type="JaponicusDB" id="SJAG_02162">
    <property type="gene designation" value="pop2"/>
</dbReference>
<dbReference type="SUPFAM" id="SSF50978">
    <property type="entry name" value="WD40 repeat-like"/>
    <property type="match status" value="1"/>
</dbReference>
<keyword evidence="8" id="KW-1185">Reference proteome</keyword>
<feature type="repeat" description="WD" evidence="3">
    <location>
        <begin position="620"/>
        <end position="641"/>
    </location>
</feature>
<evidence type="ECO:0000256" key="3">
    <source>
        <dbReference type="PROSITE-ProRule" id="PRU00221"/>
    </source>
</evidence>
<dbReference type="AlphaFoldDB" id="B6K1Q1"/>
<gene>
    <name evidence="7" type="primary">pop2</name>
    <name evidence="6" type="ORF">SJAG_02162</name>
</gene>
<evidence type="ECO:0000259" key="5">
    <source>
        <dbReference type="PROSITE" id="PS50181"/>
    </source>
</evidence>
<dbReference type="Gene3D" id="1.20.1280.50">
    <property type="match status" value="1"/>
</dbReference>
<evidence type="ECO:0000313" key="7">
    <source>
        <dbReference type="JaponicusDB" id="SJAG_02162"/>
    </source>
</evidence>
<dbReference type="PRINTS" id="PR00320">
    <property type="entry name" value="GPROTEINBRPT"/>
</dbReference>
<dbReference type="InterPro" id="IPR020472">
    <property type="entry name" value="WD40_PAC1"/>
</dbReference>
<dbReference type="eggNOG" id="KOG0274">
    <property type="taxonomic scope" value="Eukaryota"/>
</dbReference>
<feature type="compositionally biased region" description="Polar residues" evidence="4">
    <location>
        <begin position="14"/>
        <end position="23"/>
    </location>
</feature>
<feature type="repeat" description="WD" evidence="3">
    <location>
        <begin position="481"/>
        <end position="520"/>
    </location>
</feature>
<dbReference type="PROSITE" id="PS50181">
    <property type="entry name" value="FBOX"/>
    <property type="match status" value="1"/>
</dbReference>
<proteinExistence type="predicted"/>
<feature type="region of interest" description="Disordered" evidence="4">
    <location>
        <begin position="1"/>
        <end position="32"/>
    </location>
</feature>
<organism evidence="6 8">
    <name type="scientific">Schizosaccharomyces japonicus (strain yFS275 / FY16936)</name>
    <name type="common">Fission yeast</name>
    <dbReference type="NCBI Taxonomy" id="402676"/>
    <lineage>
        <taxon>Eukaryota</taxon>
        <taxon>Fungi</taxon>
        <taxon>Dikarya</taxon>
        <taxon>Ascomycota</taxon>
        <taxon>Taphrinomycotina</taxon>
        <taxon>Schizosaccharomycetes</taxon>
        <taxon>Schizosaccharomycetales</taxon>
        <taxon>Schizosaccharomycetaceae</taxon>
        <taxon>Schizosaccharomyces</taxon>
    </lineage>
</organism>
<dbReference type="STRING" id="402676.B6K1Q1"/>
<accession>B6K1Q1</accession>
<dbReference type="Pfam" id="PF00400">
    <property type="entry name" value="WD40"/>
    <property type="match status" value="6"/>
</dbReference>
<dbReference type="InterPro" id="IPR019775">
    <property type="entry name" value="WD40_repeat_CS"/>
</dbReference>
<dbReference type="GeneID" id="7052091"/>
<evidence type="ECO:0000256" key="2">
    <source>
        <dbReference type="ARBA" id="ARBA00022737"/>
    </source>
</evidence>
<keyword evidence="1 3" id="KW-0853">WD repeat</keyword>
<dbReference type="InterPro" id="IPR036047">
    <property type="entry name" value="F-box-like_dom_sf"/>
</dbReference>
<dbReference type="OrthoDB" id="190105at2759"/>
<evidence type="ECO:0000256" key="1">
    <source>
        <dbReference type="ARBA" id="ARBA00022574"/>
    </source>
</evidence>
<evidence type="ECO:0000256" key="4">
    <source>
        <dbReference type="SAM" id="MobiDB-lite"/>
    </source>
</evidence>
<dbReference type="InterPro" id="IPR036322">
    <property type="entry name" value="WD40_repeat_dom_sf"/>
</dbReference>
<feature type="repeat" description="WD" evidence="3">
    <location>
        <begin position="563"/>
        <end position="602"/>
    </location>
</feature>
<dbReference type="PROSITE" id="PS50082">
    <property type="entry name" value="WD_REPEATS_2"/>
    <property type="match status" value="6"/>
</dbReference>
<dbReference type="CDD" id="cd00200">
    <property type="entry name" value="WD40"/>
    <property type="match status" value="1"/>
</dbReference>
<dbReference type="GO" id="GO:1903467">
    <property type="term" value="P:negative regulation of mitotic DNA replication initiation"/>
    <property type="evidence" value="ECO:0007669"/>
    <property type="project" value="EnsemblFungi"/>
</dbReference>
<dbReference type="HOGENOM" id="CLU_000288_103_3_1"/>
<dbReference type="PANTHER" id="PTHR19849:SF1">
    <property type="entry name" value="F-BOX_WD REPEAT-CONTAINING PROTEIN 7"/>
    <property type="match status" value="1"/>
</dbReference>
<dbReference type="GO" id="GO:0005737">
    <property type="term" value="C:cytoplasm"/>
    <property type="evidence" value="ECO:0007669"/>
    <property type="project" value="UniProtKB-ARBA"/>
</dbReference>
<dbReference type="SUPFAM" id="SSF81383">
    <property type="entry name" value="F-box domain"/>
    <property type="match status" value="1"/>
</dbReference>
<dbReference type="Proteomes" id="UP000001744">
    <property type="component" value="Unassembled WGS sequence"/>
</dbReference>
<feature type="repeat" description="WD" evidence="3">
    <location>
        <begin position="364"/>
        <end position="403"/>
    </location>
</feature>
<dbReference type="Pfam" id="PF00646">
    <property type="entry name" value="F-box"/>
    <property type="match status" value="1"/>
</dbReference>
<name>B6K1Q1_SCHJY</name>
<dbReference type="InterPro" id="IPR015943">
    <property type="entry name" value="WD40/YVTN_repeat-like_dom_sf"/>
</dbReference>
<reference evidence="6 8" key="1">
    <citation type="journal article" date="2011" name="Science">
        <title>Comparative functional genomics of the fission yeasts.</title>
        <authorList>
            <person name="Rhind N."/>
            <person name="Chen Z."/>
            <person name="Yassour M."/>
            <person name="Thompson D.A."/>
            <person name="Haas B.J."/>
            <person name="Habib N."/>
            <person name="Wapinski I."/>
            <person name="Roy S."/>
            <person name="Lin M.F."/>
            <person name="Heiman D.I."/>
            <person name="Young S.K."/>
            <person name="Furuya K."/>
            <person name="Guo Y."/>
            <person name="Pidoux A."/>
            <person name="Chen H.M."/>
            <person name="Robbertse B."/>
            <person name="Goldberg J.M."/>
            <person name="Aoki K."/>
            <person name="Bayne E.H."/>
            <person name="Berlin A.M."/>
            <person name="Desjardins C.A."/>
            <person name="Dobbs E."/>
            <person name="Dukaj L."/>
            <person name="Fan L."/>
            <person name="FitzGerald M.G."/>
            <person name="French C."/>
            <person name="Gujja S."/>
            <person name="Hansen K."/>
            <person name="Keifenheim D."/>
            <person name="Levin J.Z."/>
            <person name="Mosher R.A."/>
            <person name="Mueller C.A."/>
            <person name="Pfiffner J."/>
            <person name="Priest M."/>
            <person name="Russ C."/>
            <person name="Smialowska A."/>
            <person name="Swoboda P."/>
            <person name="Sykes S.M."/>
            <person name="Vaughn M."/>
            <person name="Vengrova S."/>
            <person name="Yoder R."/>
            <person name="Zeng Q."/>
            <person name="Allshire R."/>
            <person name="Baulcombe D."/>
            <person name="Birren B.W."/>
            <person name="Brown W."/>
            <person name="Ekwall K."/>
            <person name="Kellis M."/>
            <person name="Leatherwood J."/>
            <person name="Levin H."/>
            <person name="Margalit H."/>
            <person name="Martienssen R."/>
            <person name="Nieduszynski C.A."/>
            <person name="Spatafora J.W."/>
            <person name="Friedman N."/>
            <person name="Dalgaard J.Z."/>
            <person name="Baumann P."/>
            <person name="Niki H."/>
            <person name="Regev A."/>
            <person name="Nusbaum C."/>
        </authorList>
    </citation>
    <scope>NUCLEOTIDE SEQUENCE [LARGE SCALE GENOMIC DNA]</scope>
    <source>
        <strain evidence="8">yFS275 / FY16936</strain>
    </source>
</reference>
<feature type="domain" description="F-box" evidence="5">
    <location>
        <begin position="212"/>
        <end position="259"/>
    </location>
</feature>
<dbReference type="RefSeq" id="XP_002173375.1">
    <property type="nucleotide sequence ID" value="XM_002173339.2"/>
</dbReference>
<protein>
    <submittedName>
        <fullName evidence="6">F-box/WD repeat protein Pop2</fullName>
    </submittedName>
</protein>
<dbReference type="PROSITE" id="PS50294">
    <property type="entry name" value="WD_REPEATS_REGION"/>
    <property type="match status" value="4"/>
</dbReference>
<dbReference type="PANTHER" id="PTHR19849">
    <property type="entry name" value="PHOSPHOLIPASE A-2-ACTIVATING PROTEIN"/>
    <property type="match status" value="1"/>
</dbReference>
<dbReference type="GO" id="GO:0019005">
    <property type="term" value="C:SCF ubiquitin ligase complex"/>
    <property type="evidence" value="ECO:0007669"/>
    <property type="project" value="EnsemblFungi"/>
</dbReference>
<dbReference type="GO" id="GO:0005634">
    <property type="term" value="C:nucleus"/>
    <property type="evidence" value="ECO:0000318"/>
    <property type="project" value="GO_Central"/>
</dbReference>
<evidence type="ECO:0000313" key="6">
    <source>
        <dbReference type="EMBL" id="EEB07082.1"/>
    </source>
</evidence>
<dbReference type="GO" id="GO:1990756">
    <property type="term" value="F:ubiquitin-like ligase-substrate adaptor activity"/>
    <property type="evidence" value="ECO:0007669"/>
    <property type="project" value="EnsemblFungi"/>
</dbReference>
<evidence type="ECO:0000313" key="8">
    <source>
        <dbReference type="Proteomes" id="UP000001744"/>
    </source>
</evidence>